<dbReference type="PANTHER" id="PTHR46401">
    <property type="entry name" value="GLYCOSYLTRANSFERASE WBBK-RELATED"/>
    <property type="match status" value="1"/>
</dbReference>
<keyword evidence="1" id="KW-0808">Transferase</keyword>
<dbReference type="SUPFAM" id="SSF53756">
    <property type="entry name" value="UDP-Glycosyltransferase/glycogen phosphorylase"/>
    <property type="match status" value="1"/>
</dbReference>
<proteinExistence type="predicted"/>
<comment type="caution">
    <text evidence="4">The sequence shown here is derived from an EMBL/GenBank/DDBJ whole genome shotgun (WGS) entry which is preliminary data.</text>
</comment>
<evidence type="ECO:0000313" key="5">
    <source>
        <dbReference type="Proteomes" id="UP000229847"/>
    </source>
</evidence>
<evidence type="ECO:0000313" key="4">
    <source>
        <dbReference type="EMBL" id="PIP57873.1"/>
    </source>
</evidence>
<evidence type="ECO:0008006" key="6">
    <source>
        <dbReference type="Google" id="ProtNLM"/>
    </source>
</evidence>
<dbReference type="InterPro" id="IPR001296">
    <property type="entry name" value="Glyco_trans_1"/>
</dbReference>
<dbReference type="CDD" id="cd03809">
    <property type="entry name" value="GT4_MtfB-like"/>
    <property type="match status" value="1"/>
</dbReference>
<protein>
    <recommendedName>
        <fullName evidence="6">Glycosyl transferase family 1 domain-containing protein</fullName>
    </recommendedName>
</protein>
<accession>A0A2H0BJL3</accession>
<dbReference type="Gene3D" id="3.40.50.2000">
    <property type="entry name" value="Glycogen Phosphorylase B"/>
    <property type="match status" value="2"/>
</dbReference>
<dbReference type="Pfam" id="PF13439">
    <property type="entry name" value="Glyco_transf_4"/>
    <property type="match status" value="1"/>
</dbReference>
<organism evidence="4 5">
    <name type="scientific">Candidatus Woesebacteria bacterium CG22_combo_CG10-13_8_21_14_all_39_10</name>
    <dbReference type="NCBI Taxonomy" id="1975059"/>
    <lineage>
        <taxon>Bacteria</taxon>
        <taxon>Candidatus Woeseibacteriota</taxon>
    </lineage>
</organism>
<dbReference type="InterPro" id="IPR028098">
    <property type="entry name" value="Glyco_trans_4-like_N"/>
</dbReference>
<dbReference type="EMBL" id="PCSW01000023">
    <property type="protein sequence ID" value="PIP57873.1"/>
    <property type="molecule type" value="Genomic_DNA"/>
</dbReference>
<dbReference type="Pfam" id="PF00534">
    <property type="entry name" value="Glycos_transf_1"/>
    <property type="match status" value="1"/>
</dbReference>
<dbReference type="AlphaFoldDB" id="A0A2H0BJL3"/>
<evidence type="ECO:0000259" key="2">
    <source>
        <dbReference type="Pfam" id="PF00534"/>
    </source>
</evidence>
<dbReference type="Proteomes" id="UP000229847">
    <property type="component" value="Unassembled WGS sequence"/>
</dbReference>
<dbReference type="PANTHER" id="PTHR46401:SF2">
    <property type="entry name" value="GLYCOSYLTRANSFERASE WBBK-RELATED"/>
    <property type="match status" value="1"/>
</dbReference>
<sequence>MKVGIHLGGLGSGHEVRGIGVHTSELLKELKLKTKNSELKIEEYNQSKKYDLVHYTVFKPFSFSLPFRKPAKKVVLTIHDLIPLIYPKHYPGGIKGNLIFFIQKLLIKKNVDAIITISETSKKDICRFLGVDPSKVHVIYLAPKNVFKPITDHRSPASPSQGGLSTVQKKYNLPDSFALYVGDVNFNKNIPGLIEMCKYVNIPLVIVGKQAVEIGDRDRDLSHQELTHLKGLDWSNVIRLGFVPDHDLAAIYNLADIYIQPSFYEGFSLPPLEAKACGTWVIATKIQVHTEILEGNKDYSWEKTAKETLALYAKI</sequence>
<name>A0A2H0BJL3_9BACT</name>
<dbReference type="GO" id="GO:0016757">
    <property type="term" value="F:glycosyltransferase activity"/>
    <property type="evidence" value="ECO:0007669"/>
    <property type="project" value="InterPro"/>
</dbReference>
<evidence type="ECO:0000259" key="3">
    <source>
        <dbReference type="Pfam" id="PF13439"/>
    </source>
</evidence>
<feature type="domain" description="Glycosyltransferase subfamily 4-like N-terminal" evidence="3">
    <location>
        <begin position="45"/>
        <end position="140"/>
    </location>
</feature>
<evidence type="ECO:0000256" key="1">
    <source>
        <dbReference type="ARBA" id="ARBA00022679"/>
    </source>
</evidence>
<gene>
    <name evidence="4" type="ORF">COX03_00760</name>
</gene>
<feature type="domain" description="Glycosyl transferase family 1" evidence="2">
    <location>
        <begin position="174"/>
        <end position="298"/>
    </location>
</feature>
<reference evidence="4 5" key="1">
    <citation type="submission" date="2017-09" db="EMBL/GenBank/DDBJ databases">
        <title>Depth-based differentiation of microbial function through sediment-hosted aquifers and enrichment of novel symbionts in the deep terrestrial subsurface.</title>
        <authorList>
            <person name="Probst A.J."/>
            <person name="Ladd B."/>
            <person name="Jarett J.K."/>
            <person name="Geller-Mcgrath D.E."/>
            <person name="Sieber C.M."/>
            <person name="Emerson J.B."/>
            <person name="Anantharaman K."/>
            <person name="Thomas B.C."/>
            <person name="Malmstrom R."/>
            <person name="Stieglmeier M."/>
            <person name="Klingl A."/>
            <person name="Woyke T."/>
            <person name="Ryan C.M."/>
            <person name="Banfield J.F."/>
        </authorList>
    </citation>
    <scope>NUCLEOTIDE SEQUENCE [LARGE SCALE GENOMIC DNA]</scope>
    <source>
        <strain evidence="4">CG22_combo_CG10-13_8_21_14_all_39_10</strain>
    </source>
</reference>